<name>A0A1A7XHB1_9TELE</name>
<evidence type="ECO:0000259" key="4">
    <source>
        <dbReference type="Pfam" id="PF00048"/>
    </source>
</evidence>
<evidence type="ECO:0000313" key="5">
    <source>
        <dbReference type="EMBL" id="SBP17214.1"/>
    </source>
</evidence>
<reference evidence="5" key="1">
    <citation type="submission" date="2016-05" db="EMBL/GenBank/DDBJ databases">
        <authorList>
            <person name="Lavstsen T."/>
            <person name="Jespersen J.S."/>
        </authorList>
    </citation>
    <scope>NUCLEOTIDE SEQUENCE</scope>
    <source>
        <tissue evidence="5">Brain</tissue>
    </source>
</reference>
<evidence type="ECO:0000256" key="3">
    <source>
        <dbReference type="SAM" id="SignalP"/>
    </source>
</evidence>
<accession>A0A1A7XHB1</accession>
<proteinExistence type="predicted"/>
<feature type="region of interest" description="Disordered" evidence="2">
    <location>
        <begin position="89"/>
        <end position="112"/>
    </location>
</feature>
<feature type="domain" description="Chemokine interleukin-8-like" evidence="4">
    <location>
        <begin position="30"/>
        <end position="85"/>
    </location>
</feature>
<gene>
    <name evidence="5" type="primary">OLA.21775</name>
</gene>
<evidence type="ECO:0000256" key="1">
    <source>
        <dbReference type="ARBA" id="ARBA00022514"/>
    </source>
</evidence>
<organism evidence="5">
    <name type="scientific">Iconisemion striatum</name>
    <dbReference type="NCBI Taxonomy" id="60296"/>
    <lineage>
        <taxon>Eukaryota</taxon>
        <taxon>Metazoa</taxon>
        <taxon>Chordata</taxon>
        <taxon>Craniata</taxon>
        <taxon>Vertebrata</taxon>
        <taxon>Euteleostomi</taxon>
        <taxon>Actinopterygii</taxon>
        <taxon>Neopterygii</taxon>
        <taxon>Teleostei</taxon>
        <taxon>Neoteleostei</taxon>
        <taxon>Acanthomorphata</taxon>
        <taxon>Ovalentaria</taxon>
        <taxon>Atherinomorphae</taxon>
        <taxon>Cyprinodontiformes</taxon>
        <taxon>Nothobranchiidae</taxon>
        <taxon>Iconisemion</taxon>
    </lineage>
</organism>
<dbReference type="GO" id="GO:0005615">
    <property type="term" value="C:extracellular space"/>
    <property type="evidence" value="ECO:0007669"/>
    <property type="project" value="UniProtKB-KW"/>
</dbReference>
<feature type="compositionally biased region" description="Low complexity" evidence="2">
    <location>
        <begin position="97"/>
        <end position="112"/>
    </location>
</feature>
<dbReference type="GO" id="GO:0006955">
    <property type="term" value="P:immune response"/>
    <property type="evidence" value="ECO:0007669"/>
    <property type="project" value="InterPro"/>
</dbReference>
<dbReference type="GO" id="GO:0008009">
    <property type="term" value="F:chemokine activity"/>
    <property type="evidence" value="ECO:0007669"/>
    <property type="project" value="InterPro"/>
</dbReference>
<keyword evidence="1" id="KW-0202">Cytokine</keyword>
<protein>
    <recommendedName>
        <fullName evidence="4">Chemokine interleukin-8-like domain-containing protein</fullName>
    </recommendedName>
</protein>
<dbReference type="Pfam" id="PF00048">
    <property type="entry name" value="IL8"/>
    <property type="match status" value="1"/>
</dbReference>
<feature type="chain" id="PRO_5008363145" description="Chemokine interleukin-8-like domain-containing protein" evidence="3">
    <location>
        <begin position="24"/>
        <end position="112"/>
    </location>
</feature>
<dbReference type="EMBL" id="HADW01015814">
    <property type="protein sequence ID" value="SBP17214.1"/>
    <property type="molecule type" value="Transcribed_RNA"/>
</dbReference>
<dbReference type="InterPro" id="IPR036048">
    <property type="entry name" value="Interleukin_8-like_sf"/>
</dbReference>
<dbReference type="AlphaFoldDB" id="A0A1A7XHB1"/>
<dbReference type="Gene3D" id="2.40.50.40">
    <property type="match status" value="1"/>
</dbReference>
<feature type="signal peptide" evidence="3">
    <location>
        <begin position="1"/>
        <end position="23"/>
    </location>
</feature>
<reference evidence="5" key="2">
    <citation type="submission" date="2016-06" db="EMBL/GenBank/DDBJ databases">
        <title>The genome of a short-lived fish provides insights into sex chromosome evolution and the genetic control of aging.</title>
        <authorList>
            <person name="Reichwald K."/>
            <person name="Felder M."/>
            <person name="Petzold A."/>
            <person name="Koch P."/>
            <person name="Groth M."/>
            <person name="Platzer M."/>
        </authorList>
    </citation>
    <scope>NUCLEOTIDE SEQUENCE</scope>
    <source>
        <tissue evidence="5">Brain</tissue>
    </source>
</reference>
<sequence>MQLCVRLASLALLAGVLVMVASASEMKIVKCCTEVGVVNITAPITGFRIQRKNPPCVRAVVFQTAVGEICSHWKQDWVIEKIKELEQERKAKKTAQSTTSTTVTTTTSSTST</sequence>
<evidence type="ECO:0000256" key="2">
    <source>
        <dbReference type="SAM" id="MobiDB-lite"/>
    </source>
</evidence>
<keyword evidence="3" id="KW-0732">Signal</keyword>
<dbReference type="SUPFAM" id="SSF54117">
    <property type="entry name" value="Interleukin 8-like chemokines"/>
    <property type="match status" value="1"/>
</dbReference>
<dbReference type="InterPro" id="IPR001811">
    <property type="entry name" value="Chemokine_IL8-like_dom"/>
</dbReference>